<dbReference type="Proteomes" id="UP000789405">
    <property type="component" value="Unassembled WGS sequence"/>
</dbReference>
<proteinExistence type="predicted"/>
<keyword evidence="2" id="KW-1185">Reference proteome</keyword>
<dbReference type="EMBL" id="CAJVPY010013318">
    <property type="protein sequence ID" value="CAG8739839.1"/>
    <property type="molecule type" value="Genomic_DNA"/>
</dbReference>
<organism evidence="1 2">
    <name type="scientific">Dentiscutata erythropus</name>
    <dbReference type="NCBI Taxonomy" id="1348616"/>
    <lineage>
        <taxon>Eukaryota</taxon>
        <taxon>Fungi</taxon>
        <taxon>Fungi incertae sedis</taxon>
        <taxon>Mucoromycota</taxon>
        <taxon>Glomeromycotina</taxon>
        <taxon>Glomeromycetes</taxon>
        <taxon>Diversisporales</taxon>
        <taxon>Gigasporaceae</taxon>
        <taxon>Dentiscutata</taxon>
    </lineage>
</organism>
<reference evidence="1" key="1">
    <citation type="submission" date="2021-06" db="EMBL/GenBank/DDBJ databases">
        <authorList>
            <person name="Kallberg Y."/>
            <person name="Tangrot J."/>
            <person name="Rosling A."/>
        </authorList>
    </citation>
    <scope>NUCLEOTIDE SEQUENCE</scope>
    <source>
        <strain evidence="1">MA453B</strain>
    </source>
</reference>
<sequence length="161" mass="19200">MKKHAHSNVSFINYNAKDQNLDCHIQGFFHLKKQIRIDKYKLVDNNQLKKGKFGIKELLQIDKIHFDLVASDKDSILYCKKKHNKYSIHNHIIIKHENYLHLSKKEFSKNTITDSRKNHLAICRYSYDDLNDFLNMLGVTWNIVLRGHWLIMMKIQVYSIT</sequence>
<protein>
    <submittedName>
        <fullName evidence="1">18345_t:CDS:1</fullName>
    </submittedName>
</protein>
<name>A0A9N9ILK1_9GLOM</name>
<dbReference type="AlphaFoldDB" id="A0A9N9ILK1"/>
<evidence type="ECO:0000313" key="1">
    <source>
        <dbReference type="EMBL" id="CAG8739839.1"/>
    </source>
</evidence>
<dbReference type="OrthoDB" id="2477306at2759"/>
<accession>A0A9N9ILK1</accession>
<comment type="caution">
    <text evidence="1">The sequence shown here is derived from an EMBL/GenBank/DDBJ whole genome shotgun (WGS) entry which is preliminary data.</text>
</comment>
<gene>
    <name evidence="1" type="ORF">DERYTH_LOCUS15900</name>
</gene>
<evidence type="ECO:0000313" key="2">
    <source>
        <dbReference type="Proteomes" id="UP000789405"/>
    </source>
</evidence>